<dbReference type="Gene3D" id="3.60.21.10">
    <property type="match status" value="1"/>
</dbReference>
<dbReference type="AlphaFoldDB" id="A0AAD6HVY9"/>
<keyword evidence="4" id="KW-1185">Reference proteome</keyword>
<proteinExistence type="inferred from homology"/>
<dbReference type="SUPFAM" id="SSF56300">
    <property type="entry name" value="Metallo-dependent phosphatases"/>
    <property type="match status" value="1"/>
</dbReference>
<dbReference type="EMBL" id="JAQJAN010000001">
    <property type="protein sequence ID" value="KAJ5740182.1"/>
    <property type="molecule type" value="Genomic_DNA"/>
</dbReference>
<dbReference type="InterPro" id="IPR029052">
    <property type="entry name" value="Metallo-depent_PP-like"/>
</dbReference>
<evidence type="ECO:0000313" key="3">
    <source>
        <dbReference type="EMBL" id="KAJ5740182.1"/>
    </source>
</evidence>
<dbReference type="CDD" id="cd07381">
    <property type="entry name" value="MPP_CapA"/>
    <property type="match status" value="1"/>
</dbReference>
<dbReference type="Proteomes" id="UP001215712">
    <property type="component" value="Unassembled WGS sequence"/>
</dbReference>
<sequence length="407" mass="46139">MNTTNNSESYTITLIGDVMLARQVDQLLPTSIDSPRDARNVSKIKSKHPSTLSEEAYIPSAPWGTTLPLLRSTDLFLINLETSVTTTNQAWPNKTYNYRMHPANLGPVLHAAHVDYASLGNNHVLDYSEEGLVETVWTLKEAGISFAGAGETTDEAYEPAVLWVPRSVQEFHSRRVCGKVVLPSQMDEKHRSESGEGNGFRVHVYSASDHPQDWAPIPTFHFIDYSESTRERLKRLCMRSGMQSDSSESDARPALKIFSVHWGPNYSWTPSDRIRSLAHFLIDECDVDIVYGHSSHHVQGVEVYHGKVILYGCGDFVNDYVFRETFRNDLGAVWRVITREAEKGRFILDRLEIFPIRIEEFRACLLDVDDKDHIWVREKIEKLSVELGTFAREELGLDGQIIIDISG</sequence>
<comment type="similarity">
    <text evidence="1">Belongs to the CapA family.</text>
</comment>
<accession>A0AAD6HVY9</accession>
<dbReference type="PANTHER" id="PTHR33393">
    <property type="entry name" value="POLYGLUTAMINE SYNTHESIS ACCESSORY PROTEIN RV0574C-RELATED"/>
    <property type="match status" value="1"/>
</dbReference>
<gene>
    <name evidence="3" type="ORF">N7493_000054</name>
</gene>
<feature type="domain" description="Capsule synthesis protein CapA" evidence="2">
    <location>
        <begin position="11"/>
        <end position="320"/>
    </location>
</feature>
<organism evidence="3 4">
    <name type="scientific">Penicillium malachiteum</name>
    <dbReference type="NCBI Taxonomy" id="1324776"/>
    <lineage>
        <taxon>Eukaryota</taxon>
        <taxon>Fungi</taxon>
        <taxon>Dikarya</taxon>
        <taxon>Ascomycota</taxon>
        <taxon>Pezizomycotina</taxon>
        <taxon>Eurotiomycetes</taxon>
        <taxon>Eurotiomycetidae</taxon>
        <taxon>Eurotiales</taxon>
        <taxon>Aspergillaceae</taxon>
        <taxon>Penicillium</taxon>
    </lineage>
</organism>
<evidence type="ECO:0000313" key="4">
    <source>
        <dbReference type="Proteomes" id="UP001215712"/>
    </source>
</evidence>
<dbReference type="PANTHER" id="PTHR33393:SF11">
    <property type="entry name" value="POLYGLUTAMINE SYNTHESIS ACCESSORY PROTEIN RV0574C-RELATED"/>
    <property type="match status" value="1"/>
</dbReference>
<dbReference type="SMART" id="SM00854">
    <property type="entry name" value="PGA_cap"/>
    <property type="match status" value="1"/>
</dbReference>
<reference evidence="3" key="2">
    <citation type="submission" date="2023-01" db="EMBL/GenBank/DDBJ databases">
        <authorList>
            <person name="Petersen C."/>
        </authorList>
    </citation>
    <scope>NUCLEOTIDE SEQUENCE</scope>
    <source>
        <strain evidence="3">IBT 17514</strain>
    </source>
</reference>
<protein>
    <recommendedName>
        <fullName evidence="2">Capsule synthesis protein CapA domain-containing protein</fullName>
    </recommendedName>
</protein>
<comment type="caution">
    <text evidence="3">The sequence shown here is derived from an EMBL/GenBank/DDBJ whole genome shotgun (WGS) entry which is preliminary data.</text>
</comment>
<dbReference type="Pfam" id="PF09587">
    <property type="entry name" value="PGA_cap"/>
    <property type="match status" value="1"/>
</dbReference>
<dbReference type="InterPro" id="IPR052169">
    <property type="entry name" value="CW_Biosynth-Accessory"/>
</dbReference>
<reference evidence="3" key="1">
    <citation type="journal article" date="2023" name="IMA Fungus">
        <title>Comparative genomic study of the Penicillium genus elucidates a diverse pangenome and 15 lateral gene transfer events.</title>
        <authorList>
            <person name="Petersen C."/>
            <person name="Sorensen T."/>
            <person name="Nielsen M.R."/>
            <person name="Sondergaard T.E."/>
            <person name="Sorensen J.L."/>
            <person name="Fitzpatrick D.A."/>
            <person name="Frisvad J.C."/>
            <person name="Nielsen K.L."/>
        </authorList>
    </citation>
    <scope>NUCLEOTIDE SEQUENCE</scope>
    <source>
        <strain evidence="3">IBT 17514</strain>
    </source>
</reference>
<dbReference type="InterPro" id="IPR019079">
    <property type="entry name" value="Capsule_synth_CapA"/>
</dbReference>
<evidence type="ECO:0000256" key="1">
    <source>
        <dbReference type="ARBA" id="ARBA00005662"/>
    </source>
</evidence>
<name>A0AAD6HVY9_9EURO</name>
<evidence type="ECO:0000259" key="2">
    <source>
        <dbReference type="SMART" id="SM00854"/>
    </source>
</evidence>